<dbReference type="PROSITE" id="PS51186">
    <property type="entry name" value="GNAT"/>
    <property type="match status" value="1"/>
</dbReference>
<feature type="domain" description="N-acetyltransferase" evidence="1">
    <location>
        <begin position="2"/>
        <end position="150"/>
    </location>
</feature>
<dbReference type="Proteomes" id="UP000179588">
    <property type="component" value="Unassembled WGS sequence"/>
</dbReference>
<proteinExistence type="predicted"/>
<sequence length="150" mass="17193">MIHIKEIDKDNLFDVCELTSNANGIATVLEDYICCNAISIAESHYYPEFKPKALYCEQALIGFFMYRERDLLPNEAQICRYMLDHKFIGQGLGKKTFSAIIDYFKAKGLHRVTLGVDNENNIAKNLYISHGFTYTGEIVDGEYIYSLKLI</sequence>
<protein>
    <submittedName>
        <fullName evidence="2">GNAT family N-acetyltransferase</fullName>
    </submittedName>
</protein>
<dbReference type="InterPro" id="IPR000182">
    <property type="entry name" value="GNAT_dom"/>
</dbReference>
<dbReference type="SUPFAM" id="SSF55729">
    <property type="entry name" value="Acyl-CoA N-acyltransferases (Nat)"/>
    <property type="match status" value="1"/>
</dbReference>
<gene>
    <name evidence="3" type="ORF">A3Q29_14030</name>
    <name evidence="2" type="ORF">RG298_000737</name>
</gene>
<evidence type="ECO:0000259" key="1">
    <source>
        <dbReference type="PROSITE" id="PS51186"/>
    </source>
</evidence>
<dbReference type="OrthoDB" id="9127144at2"/>
<name>A0A1S1HU90_PROST</name>
<reference evidence="2" key="2">
    <citation type="submission" date="2024-02" db="EMBL/GenBank/DDBJ databases">
        <authorList>
            <consortium name="Clinical and Environmental Microbiology Branch: Whole genome sequencing antimicrobial resistance pathogens in the healthcare setting"/>
        </authorList>
    </citation>
    <scope>NUCLEOTIDE SEQUENCE</scope>
    <source>
        <strain evidence="2">2021GO-0154</strain>
    </source>
</reference>
<evidence type="ECO:0000313" key="4">
    <source>
        <dbReference type="Proteomes" id="UP000179588"/>
    </source>
</evidence>
<dbReference type="GO" id="GO:0016747">
    <property type="term" value="F:acyltransferase activity, transferring groups other than amino-acyl groups"/>
    <property type="evidence" value="ECO:0007669"/>
    <property type="project" value="InterPro"/>
</dbReference>
<evidence type="ECO:0000313" key="2">
    <source>
        <dbReference type="EMBL" id="EMJ5133063.1"/>
    </source>
</evidence>
<comment type="caution">
    <text evidence="3">The sequence shown here is derived from an EMBL/GenBank/DDBJ whole genome shotgun (WGS) entry which is preliminary data.</text>
</comment>
<dbReference type="Pfam" id="PF00583">
    <property type="entry name" value="Acetyltransf_1"/>
    <property type="match status" value="1"/>
</dbReference>
<dbReference type="CDD" id="cd04301">
    <property type="entry name" value="NAT_SF"/>
    <property type="match status" value="1"/>
</dbReference>
<dbReference type="EMBL" id="ABMABF030000002">
    <property type="protein sequence ID" value="EMJ5133063.1"/>
    <property type="molecule type" value="Genomic_DNA"/>
</dbReference>
<organism evidence="3 4">
    <name type="scientific">Providencia stuartii</name>
    <dbReference type="NCBI Taxonomy" id="588"/>
    <lineage>
        <taxon>Bacteria</taxon>
        <taxon>Pseudomonadati</taxon>
        <taxon>Pseudomonadota</taxon>
        <taxon>Gammaproteobacteria</taxon>
        <taxon>Enterobacterales</taxon>
        <taxon>Morganellaceae</taxon>
        <taxon>Providencia</taxon>
    </lineage>
</organism>
<dbReference type="Gene3D" id="3.40.630.30">
    <property type="match status" value="1"/>
</dbReference>
<dbReference type="EMBL" id="LVIE01000035">
    <property type="protein sequence ID" value="OHT25422.1"/>
    <property type="molecule type" value="Genomic_DNA"/>
</dbReference>
<reference evidence="3 4" key="1">
    <citation type="submission" date="2016-03" db="EMBL/GenBank/DDBJ databases">
        <title>Genome sequence of Providencia stuartii strain, isolated from the salivary glands of larval Lucilia sericata.</title>
        <authorList>
            <person name="Yuan Y."/>
            <person name="Zhang Y."/>
            <person name="Fu S."/>
            <person name="Crippen T.L."/>
            <person name="Visi D."/>
            <person name="Benbow M.E."/>
            <person name="Allen M."/>
            <person name="Tomberlin J.K."/>
            <person name="Sze S.-H."/>
            <person name="Tarone A.M."/>
        </authorList>
    </citation>
    <scope>NUCLEOTIDE SEQUENCE [LARGE SCALE GENOMIC DNA]</scope>
    <source>
        <strain evidence="3 4">Crippen</strain>
    </source>
</reference>
<dbReference type="RefSeq" id="WP_070925498.1">
    <property type="nucleotide sequence ID" value="NZ_JBALHY010000009.1"/>
</dbReference>
<accession>A0A1S1HU90</accession>
<dbReference type="InterPro" id="IPR016181">
    <property type="entry name" value="Acyl_CoA_acyltransferase"/>
</dbReference>
<keyword evidence="4" id="KW-1185">Reference proteome</keyword>
<evidence type="ECO:0000313" key="3">
    <source>
        <dbReference type="EMBL" id="OHT25422.1"/>
    </source>
</evidence>
<dbReference type="AlphaFoldDB" id="A0A1S1HU90"/>